<feature type="coiled-coil region" evidence="15">
    <location>
        <begin position="190"/>
        <end position="227"/>
    </location>
</feature>
<keyword evidence="3 9" id="KW-0645">Protease</keyword>
<dbReference type="SMART" id="SM00464">
    <property type="entry name" value="LON"/>
    <property type="match status" value="1"/>
</dbReference>
<feature type="binding site" evidence="9 12">
    <location>
        <begin position="356"/>
        <end position="363"/>
    </location>
    <ligand>
        <name>ATP</name>
        <dbReference type="ChEBI" id="CHEBI:30616"/>
    </ligand>
</feature>
<keyword evidence="19" id="KW-1185">Reference proteome</keyword>
<evidence type="ECO:0000313" key="19">
    <source>
        <dbReference type="Proteomes" id="UP000481087"/>
    </source>
</evidence>
<dbReference type="NCBIfam" id="NF008053">
    <property type="entry name" value="PRK10787.1"/>
    <property type="match status" value="1"/>
</dbReference>
<dbReference type="InterPro" id="IPR008268">
    <property type="entry name" value="Peptidase_S16_AS"/>
</dbReference>
<dbReference type="SUPFAM" id="SSF54211">
    <property type="entry name" value="Ribosomal protein S5 domain 2-like"/>
    <property type="match status" value="1"/>
</dbReference>
<dbReference type="Gene3D" id="1.20.5.5270">
    <property type="match status" value="1"/>
</dbReference>
<evidence type="ECO:0000313" key="18">
    <source>
        <dbReference type="EMBL" id="MZQ85932.1"/>
    </source>
</evidence>
<evidence type="ECO:0000256" key="2">
    <source>
        <dbReference type="ARBA" id="ARBA00022490"/>
    </source>
</evidence>
<dbReference type="GO" id="GO:0034605">
    <property type="term" value="P:cellular response to heat"/>
    <property type="evidence" value="ECO:0007669"/>
    <property type="project" value="UniProtKB-UniRule"/>
</dbReference>
<evidence type="ECO:0000256" key="15">
    <source>
        <dbReference type="SAM" id="Coils"/>
    </source>
</evidence>
<dbReference type="NCBIfam" id="TIGR00763">
    <property type="entry name" value="lon"/>
    <property type="match status" value="1"/>
</dbReference>
<evidence type="ECO:0000256" key="5">
    <source>
        <dbReference type="ARBA" id="ARBA00022801"/>
    </source>
</evidence>
<dbReference type="SMART" id="SM00382">
    <property type="entry name" value="AAA"/>
    <property type="match status" value="1"/>
</dbReference>
<dbReference type="InterPro" id="IPR020568">
    <property type="entry name" value="Ribosomal_Su5_D2-typ_SF"/>
</dbReference>
<dbReference type="InterPro" id="IPR014721">
    <property type="entry name" value="Ribsml_uS5_D2-typ_fold_subgr"/>
</dbReference>
<dbReference type="PIRSF" id="PIRSF001174">
    <property type="entry name" value="Lon_proteas"/>
    <property type="match status" value="1"/>
</dbReference>
<dbReference type="GO" id="GO:0016887">
    <property type="term" value="F:ATP hydrolysis activity"/>
    <property type="evidence" value="ECO:0007669"/>
    <property type="project" value="UniProtKB-UniRule"/>
</dbReference>
<evidence type="ECO:0000256" key="14">
    <source>
        <dbReference type="RuleBase" id="RU000591"/>
    </source>
</evidence>
<dbReference type="InterPro" id="IPR027417">
    <property type="entry name" value="P-loop_NTPase"/>
</dbReference>
<dbReference type="Gene3D" id="3.30.230.10">
    <property type="match status" value="1"/>
</dbReference>
<keyword evidence="15" id="KW-0175">Coiled coil</keyword>
<dbReference type="Gene3D" id="1.20.58.1480">
    <property type="match status" value="1"/>
</dbReference>
<evidence type="ECO:0000256" key="10">
    <source>
        <dbReference type="PIRNR" id="PIRNR001174"/>
    </source>
</evidence>
<dbReference type="PRINTS" id="PR00830">
    <property type="entry name" value="ENDOLAPTASE"/>
</dbReference>
<comment type="subunit">
    <text evidence="9 10">Homohexamer. Organized in a ring with a central cavity.</text>
</comment>
<dbReference type="SUPFAM" id="SSF88697">
    <property type="entry name" value="PUA domain-like"/>
    <property type="match status" value="1"/>
</dbReference>
<dbReference type="SUPFAM" id="SSF52540">
    <property type="entry name" value="P-loop containing nucleoside triphosphate hydrolases"/>
    <property type="match status" value="1"/>
</dbReference>
<dbReference type="CDD" id="cd19500">
    <property type="entry name" value="RecA-like_Lon"/>
    <property type="match status" value="1"/>
</dbReference>
<feature type="active site" evidence="9 11">
    <location>
        <position position="679"/>
    </location>
</feature>
<gene>
    <name evidence="9 18" type="primary">lon</name>
    <name evidence="18" type="ORF">GQF01_27905</name>
</gene>
<keyword evidence="7 9" id="KW-0067">ATP-binding</keyword>
<dbReference type="Pfam" id="PF22667">
    <property type="entry name" value="Lon_lid"/>
    <property type="match status" value="1"/>
</dbReference>
<evidence type="ECO:0000256" key="13">
    <source>
        <dbReference type="PROSITE-ProRule" id="PRU01122"/>
    </source>
</evidence>
<dbReference type="InterPro" id="IPR027543">
    <property type="entry name" value="Lon_bac"/>
</dbReference>
<comment type="subcellular location">
    <subcellularLocation>
        <location evidence="1 9 10">Cytoplasm</location>
    </subcellularLocation>
</comment>
<protein>
    <recommendedName>
        <fullName evidence="9 10">Lon protease</fullName>
        <ecNumber evidence="9 10">3.4.21.53</ecNumber>
    </recommendedName>
    <alternativeName>
        <fullName evidence="9">ATP-dependent protease La</fullName>
    </alternativeName>
</protein>
<dbReference type="GO" id="GO:0043565">
    <property type="term" value="F:sequence-specific DNA binding"/>
    <property type="evidence" value="ECO:0007669"/>
    <property type="project" value="UniProtKB-UniRule"/>
</dbReference>
<keyword evidence="2 9" id="KW-0963">Cytoplasm</keyword>
<dbReference type="InterPro" id="IPR046336">
    <property type="entry name" value="Lon_prtase_N_sf"/>
</dbReference>
<comment type="similarity">
    <text evidence="9 10 13 14">Belongs to the peptidase S16 family.</text>
</comment>
<evidence type="ECO:0000256" key="8">
    <source>
        <dbReference type="ARBA" id="ARBA00023016"/>
    </source>
</evidence>
<dbReference type="Gene3D" id="2.30.130.40">
    <property type="entry name" value="LON domain-like"/>
    <property type="match status" value="1"/>
</dbReference>
<dbReference type="AlphaFoldDB" id="A0A6L8V8F4"/>
<comment type="induction">
    <text evidence="9">By heat shock.</text>
</comment>
<dbReference type="InterPro" id="IPR003959">
    <property type="entry name" value="ATPase_AAA_core"/>
</dbReference>
<evidence type="ECO:0000259" key="17">
    <source>
        <dbReference type="PROSITE" id="PS51787"/>
    </source>
</evidence>
<evidence type="ECO:0000256" key="9">
    <source>
        <dbReference type="HAMAP-Rule" id="MF_01973"/>
    </source>
</evidence>
<evidence type="ECO:0000256" key="6">
    <source>
        <dbReference type="ARBA" id="ARBA00022825"/>
    </source>
</evidence>
<dbReference type="PROSITE" id="PS51787">
    <property type="entry name" value="LON_N"/>
    <property type="match status" value="1"/>
</dbReference>
<keyword evidence="4 9" id="KW-0547">Nucleotide-binding</keyword>
<organism evidence="18 19">
    <name type="scientific">Paenibacillus silvestris</name>
    <dbReference type="NCBI Taxonomy" id="2606219"/>
    <lineage>
        <taxon>Bacteria</taxon>
        <taxon>Bacillati</taxon>
        <taxon>Bacillota</taxon>
        <taxon>Bacilli</taxon>
        <taxon>Bacillales</taxon>
        <taxon>Paenibacillaceae</taxon>
        <taxon>Paenibacillus</taxon>
    </lineage>
</organism>
<evidence type="ECO:0000256" key="3">
    <source>
        <dbReference type="ARBA" id="ARBA00022670"/>
    </source>
</evidence>
<dbReference type="InterPro" id="IPR004815">
    <property type="entry name" value="Lon_bac/euk-typ"/>
</dbReference>
<dbReference type="InterPro" id="IPR054594">
    <property type="entry name" value="Lon_lid"/>
</dbReference>
<dbReference type="Proteomes" id="UP000481087">
    <property type="component" value="Unassembled WGS sequence"/>
</dbReference>
<name>A0A6L8V8F4_9BACL</name>
<dbReference type="FunFam" id="3.40.50.300:FF:000382">
    <property type="entry name" value="Lon protease homolog 2, peroxisomal"/>
    <property type="match status" value="1"/>
</dbReference>
<comment type="catalytic activity">
    <reaction evidence="9 10 13">
        <text>Hydrolysis of proteins in presence of ATP.</text>
        <dbReference type="EC" id="3.4.21.53"/>
    </reaction>
</comment>
<dbReference type="PROSITE" id="PS01046">
    <property type="entry name" value="LON_SER"/>
    <property type="match status" value="1"/>
</dbReference>
<dbReference type="Pfam" id="PF00004">
    <property type="entry name" value="AAA"/>
    <property type="match status" value="1"/>
</dbReference>
<dbReference type="FunFam" id="1.20.5.5270:FF:000002">
    <property type="entry name" value="Lon protease homolog"/>
    <property type="match status" value="1"/>
</dbReference>
<dbReference type="GO" id="GO:0004176">
    <property type="term" value="F:ATP-dependent peptidase activity"/>
    <property type="evidence" value="ECO:0007669"/>
    <property type="project" value="UniProtKB-UniRule"/>
</dbReference>
<reference evidence="18 19" key="1">
    <citation type="submission" date="2019-12" db="EMBL/GenBank/DDBJ databases">
        <title>Paenibacillus sp. nov. sp. isolated from soil.</title>
        <authorList>
            <person name="Kim J."/>
            <person name="Jeong S.E."/>
            <person name="Jung H.S."/>
            <person name="Jeon C.O."/>
        </authorList>
    </citation>
    <scope>NUCLEOTIDE SEQUENCE [LARGE SCALE GENOMIC DNA]</scope>
    <source>
        <strain evidence="18 19">5J-6</strain>
    </source>
</reference>
<keyword evidence="6 9" id="KW-0720">Serine protease</keyword>
<dbReference type="InterPro" id="IPR027065">
    <property type="entry name" value="Lon_Prtase"/>
</dbReference>
<evidence type="ECO:0000259" key="16">
    <source>
        <dbReference type="PROSITE" id="PS51786"/>
    </source>
</evidence>
<evidence type="ECO:0000256" key="7">
    <source>
        <dbReference type="ARBA" id="ARBA00022840"/>
    </source>
</evidence>
<dbReference type="HAMAP" id="MF_01973">
    <property type="entry name" value="lon_bact"/>
    <property type="match status" value="1"/>
</dbReference>
<dbReference type="GO" id="GO:0004252">
    <property type="term" value="F:serine-type endopeptidase activity"/>
    <property type="evidence" value="ECO:0007669"/>
    <property type="project" value="UniProtKB-UniRule"/>
</dbReference>
<dbReference type="EC" id="3.4.21.53" evidence="9 10"/>
<dbReference type="InterPro" id="IPR003593">
    <property type="entry name" value="AAA+_ATPase"/>
</dbReference>
<dbReference type="Pfam" id="PF05362">
    <property type="entry name" value="Lon_C"/>
    <property type="match status" value="1"/>
</dbReference>
<keyword evidence="8 9" id="KW-0346">Stress response</keyword>
<dbReference type="RefSeq" id="WP_161410247.1">
    <property type="nucleotide sequence ID" value="NZ_WTUZ01000037.1"/>
</dbReference>
<keyword evidence="5 9" id="KW-0378">Hydrolase</keyword>
<dbReference type="PROSITE" id="PS51786">
    <property type="entry name" value="LON_PROTEOLYTIC"/>
    <property type="match status" value="1"/>
</dbReference>
<dbReference type="GO" id="GO:0005524">
    <property type="term" value="F:ATP binding"/>
    <property type="evidence" value="ECO:0007669"/>
    <property type="project" value="UniProtKB-UniRule"/>
</dbReference>
<dbReference type="Pfam" id="PF02190">
    <property type="entry name" value="LON_substr_bdg"/>
    <property type="match status" value="1"/>
</dbReference>
<dbReference type="Gene3D" id="3.40.50.300">
    <property type="entry name" value="P-loop containing nucleotide triphosphate hydrolases"/>
    <property type="match status" value="1"/>
</dbReference>
<dbReference type="Gene3D" id="1.10.8.60">
    <property type="match status" value="1"/>
</dbReference>
<evidence type="ECO:0000256" key="12">
    <source>
        <dbReference type="PIRSR" id="PIRSR001174-2"/>
    </source>
</evidence>
<dbReference type="EMBL" id="WTUZ01000037">
    <property type="protein sequence ID" value="MZQ85932.1"/>
    <property type="molecule type" value="Genomic_DNA"/>
</dbReference>
<dbReference type="GO" id="GO:0006515">
    <property type="term" value="P:protein quality control for misfolded or incompletely synthesized proteins"/>
    <property type="evidence" value="ECO:0007669"/>
    <property type="project" value="UniProtKB-UniRule"/>
</dbReference>
<dbReference type="InterPro" id="IPR015947">
    <property type="entry name" value="PUA-like_sf"/>
</dbReference>
<evidence type="ECO:0000256" key="4">
    <source>
        <dbReference type="ARBA" id="ARBA00022741"/>
    </source>
</evidence>
<dbReference type="GO" id="GO:0005737">
    <property type="term" value="C:cytoplasm"/>
    <property type="evidence" value="ECO:0007669"/>
    <property type="project" value="UniProtKB-SubCell"/>
</dbReference>
<comment type="caution">
    <text evidence="18">The sequence shown here is derived from an EMBL/GenBank/DDBJ whole genome shotgun (WGS) entry which is preliminary data.</text>
</comment>
<feature type="active site" evidence="9 11">
    <location>
        <position position="722"/>
    </location>
</feature>
<sequence length="781" mass="87555">MGPGKIKVRRLPLLPLRGLLVYPSMVLHLDVGREKSVKALERAMVDDSMILLCSQSEINIEEPSKEDIYRIGTIAKVRQMLKLPNGTIRVLVEGVLRAEIVEYLVNDEYYEVTARELPEQEITDPEIDALMRTVLNQFEHYINLSKKVTPETLAAVSDIDEPGRLADVICSHLSLKIKDKQDILETVDVRERLEKMLNILNNEREVLELERKISQRVKKQMEKTQKEYYLREQMKAIQKELGDKEGRAGEVDELRSQLAEAELPEKVREKVEKEIDRLEKMPSTSAEGGVIRNYIDWLLGLPWSKSTEDDLDLNIAEEILNEDHFGLEKPKERVLEYLAVQKLVKKLKGPILCLVGPPGVGKTSIARSIARSMGRQFIRISLGGVRDEAEIRGHRRTYVGAMPGRIIQGMKNAGANNPVFLLDEIDKMAMDFRGDPASALLEVLDPEQNSTFSDHFIEVPFDLSNVMFVTTANAVHNIPRPLLDRMEVLYIPGYTEIEKMQIAKKYLLPKQKRDHGLEEDQLVVDDSALMKIVRDYTREAGVRNLEQQVAGMNRKAAKKIVSDPSTPVHVTEENLKDYLGPIKFRYNVAEEKDQIGAVTGLAWTEVGGDTLVIEVTVMQGTGKLTLTGKLGDVMKESAQAAFSYTRTRADVLGIAPDFHEKNDIHIHIPEGAIPKDGPSAGITMATALISALTNIPVSRSVAMTGEITLRGRVLPIGGLKEKALAAHRAGIRTILLPQDNEKDIVEIPESVREEMTFIPVSHMDQVLEHALVKNRPPAHVG</sequence>
<dbReference type="PANTHER" id="PTHR10046">
    <property type="entry name" value="ATP DEPENDENT LON PROTEASE FAMILY MEMBER"/>
    <property type="match status" value="1"/>
</dbReference>
<comment type="function">
    <text evidence="9">ATP-dependent serine protease that mediates the selective degradation of mutant and abnormal proteins as well as certain short-lived regulatory proteins. Required for cellular homeostasis and for survival from DNA damage and developmental changes induced by stress. Degrades polypeptides processively to yield small peptide fragments that are 5 to 10 amino acids long. Binds to DNA in a double-stranded, site-specific manner.</text>
</comment>
<proteinExistence type="evidence at transcript level"/>
<evidence type="ECO:0000256" key="11">
    <source>
        <dbReference type="PIRSR" id="PIRSR001174-1"/>
    </source>
</evidence>
<feature type="domain" description="Lon proteolytic" evidence="16">
    <location>
        <begin position="592"/>
        <end position="773"/>
    </location>
</feature>
<evidence type="ECO:0000256" key="1">
    <source>
        <dbReference type="ARBA" id="ARBA00004496"/>
    </source>
</evidence>
<dbReference type="InterPro" id="IPR008269">
    <property type="entry name" value="Lon_proteolytic"/>
</dbReference>
<feature type="domain" description="Lon N-terminal" evidence="17">
    <location>
        <begin position="11"/>
        <end position="204"/>
    </location>
</feature>
<accession>A0A6L8V8F4</accession>
<dbReference type="InterPro" id="IPR003111">
    <property type="entry name" value="Lon_prtase_N"/>
</dbReference>
<dbReference type="FunFam" id="3.30.230.10:FF:000010">
    <property type="entry name" value="Lon protease"/>
    <property type="match status" value="1"/>
</dbReference>